<gene>
    <name evidence="1" type="ORF">CERSUDRAFT_112963</name>
</gene>
<evidence type="ECO:0000313" key="1">
    <source>
        <dbReference type="EMBL" id="EMD39318.1"/>
    </source>
</evidence>
<organism evidence="1 2">
    <name type="scientific">Ceriporiopsis subvermispora (strain B)</name>
    <name type="common">White-rot fungus</name>
    <name type="synonym">Gelatoporia subvermispora</name>
    <dbReference type="NCBI Taxonomy" id="914234"/>
    <lineage>
        <taxon>Eukaryota</taxon>
        <taxon>Fungi</taxon>
        <taxon>Dikarya</taxon>
        <taxon>Basidiomycota</taxon>
        <taxon>Agaricomycotina</taxon>
        <taxon>Agaricomycetes</taxon>
        <taxon>Polyporales</taxon>
        <taxon>Gelatoporiaceae</taxon>
        <taxon>Gelatoporia</taxon>
    </lineage>
</organism>
<reference evidence="1 2" key="1">
    <citation type="journal article" date="2012" name="Proc. Natl. Acad. Sci. U.S.A.">
        <title>Comparative genomics of Ceriporiopsis subvermispora and Phanerochaete chrysosporium provide insight into selective ligninolysis.</title>
        <authorList>
            <person name="Fernandez-Fueyo E."/>
            <person name="Ruiz-Duenas F.J."/>
            <person name="Ferreira P."/>
            <person name="Floudas D."/>
            <person name="Hibbett D.S."/>
            <person name="Canessa P."/>
            <person name="Larrondo L.F."/>
            <person name="James T.Y."/>
            <person name="Seelenfreund D."/>
            <person name="Lobos S."/>
            <person name="Polanco R."/>
            <person name="Tello M."/>
            <person name="Honda Y."/>
            <person name="Watanabe T."/>
            <person name="Watanabe T."/>
            <person name="Ryu J.S."/>
            <person name="Kubicek C.P."/>
            <person name="Schmoll M."/>
            <person name="Gaskell J."/>
            <person name="Hammel K.E."/>
            <person name="St John F.J."/>
            <person name="Vanden Wymelenberg A."/>
            <person name="Sabat G."/>
            <person name="Splinter BonDurant S."/>
            <person name="Syed K."/>
            <person name="Yadav J.S."/>
            <person name="Doddapaneni H."/>
            <person name="Subramanian V."/>
            <person name="Lavin J.L."/>
            <person name="Oguiza J.A."/>
            <person name="Perez G."/>
            <person name="Pisabarro A.G."/>
            <person name="Ramirez L."/>
            <person name="Santoyo F."/>
            <person name="Master E."/>
            <person name="Coutinho P.M."/>
            <person name="Henrissat B."/>
            <person name="Lombard V."/>
            <person name="Magnuson J.K."/>
            <person name="Kuees U."/>
            <person name="Hori C."/>
            <person name="Igarashi K."/>
            <person name="Samejima M."/>
            <person name="Held B.W."/>
            <person name="Barry K.W."/>
            <person name="LaButti K.M."/>
            <person name="Lapidus A."/>
            <person name="Lindquist E.A."/>
            <person name="Lucas S.M."/>
            <person name="Riley R."/>
            <person name="Salamov A.A."/>
            <person name="Hoffmeister D."/>
            <person name="Schwenk D."/>
            <person name="Hadar Y."/>
            <person name="Yarden O."/>
            <person name="de Vries R.P."/>
            <person name="Wiebenga A."/>
            <person name="Stenlid J."/>
            <person name="Eastwood D."/>
            <person name="Grigoriev I.V."/>
            <person name="Berka R.M."/>
            <person name="Blanchette R.A."/>
            <person name="Kersten P."/>
            <person name="Martinez A.T."/>
            <person name="Vicuna R."/>
            <person name="Cullen D."/>
        </authorList>
    </citation>
    <scope>NUCLEOTIDE SEQUENCE [LARGE SCALE GENOMIC DNA]</scope>
    <source>
        <strain evidence="1 2">B</strain>
    </source>
</reference>
<keyword evidence="2" id="KW-1185">Reference proteome</keyword>
<evidence type="ECO:0000313" key="2">
    <source>
        <dbReference type="Proteomes" id="UP000016930"/>
    </source>
</evidence>
<proteinExistence type="predicted"/>
<protein>
    <submittedName>
        <fullName evidence="1">Uncharacterized protein</fullName>
    </submittedName>
</protein>
<dbReference type="HOGENOM" id="CLU_2120807_0_0_1"/>
<sequence length="114" mass="13237">MARSDVVLNFKLDMAEAGLEYEDIEQIDTGLAHHLEIWRNSFSTTIFDIDWPDDAWDIADEGLPWLEWIRDQWPRLDELGMPFDGRHVRAELSHSTPICLSWTRQSSSSSTETD</sequence>
<dbReference type="Proteomes" id="UP000016930">
    <property type="component" value="Unassembled WGS sequence"/>
</dbReference>
<dbReference type="EMBL" id="KB445794">
    <property type="protein sequence ID" value="EMD39318.1"/>
    <property type="molecule type" value="Genomic_DNA"/>
</dbReference>
<accession>M2QQG3</accession>
<dbReference type="AlphaFoldDB" id="M2QQG3"/>
<name>M2QQG3_CERS8</name>